<dbReference type="InterPro" id="IPR023088">
    <property type="entry name" value="PDEase"/>
</dbReference>
<dbReference type="SMART" id="SM00471">
    <property type="entry name" value="HDc"/>
    <property type="match status" value="1"/>
</dbReference>
<sequence length="1286" mass="144249">MNNLDDAGHYFEKAALCDTRYGKAHNVFKNFLLQKSSLGNDASHQKKLQGQELNKAQQKHTTRCLRYAVHLFCNSKSEEAKEGQQLLNVVLSYGENRIAKFLRDPYNNDNNNKSHEPLQGSDLDASSLTEQLDRYHKQLRSKNKEMHRIQQQLGYYRKKINSISNTIRKSRSFPTGHGSSLNQNTTMSISAIVHTPPAILSRPRKNSPLASMNIHDTMHTNNTTAPLQTGLSRGSEDIYDDTYDAEAASPSISRHLYRRASDENWSLTELSLLEDEMVREMERLHLQTVEEEEEGNWDDDLANTLSPLVGHGISHKLGVATNFSISDTLSAPMPIIGSSGGITRVKGAGTTMNLGLGAIPTVRTEVGSKRESAISSNSFGSASSSYTDFGQALDAQRKTLWHAANSLQQLKDDRGNEEKSSVEWKDTIENVLILLNGSLLQLDHISKTINDGGRPRAGTLTQPAASPDAFALDDITCISRVATIETEQREEFLRDAIRNTEQVDDEDRGVVQHVLQQFFSTKQEVPKTEVFKPILDYTSGEEESDVDTSPIDIPAVSMTSSEGQILTKKEKEMLKNKTSILAEQSLSIEKKYEGKKKNNQQRRKAHRKSISSHDAHPQPITASKRNFFPFSQDTHSRNNSAFAPGPSSTRISMCFYEKKKKRKIRISTREIRVEEKVRRWRSNGNALVMLKKVEEWDFDVFSLCQLCGKYAMAVVFCALCDRRRLLEELSLNVTFLCNFFVEITTQYKDNPYHNYIHGVDVLTNCNYFMRAHVFEGLSNLDVLACLVSAACHDVGHPGNNNVFEIAVESDLAVKYNDESVLENMHAAKTWEVMKKPGCNILEEKSKTERKRFRQLLIQSILATDMNKHKEQMGALTKLIDELNKNGRHLEKWSFENGNDNMKSPHLALPNKSLEVTSSATVVGGTAETVSIFDRKAELAGILIPLAVHTGDLCNPTKPLRIYRQWANRITQEFYEQGDKEKQLGIPITAAFDRTQTTLPAGQTGFINHVIKPWFDLWGKLLPEKNQGVLLNDNTNLNLEYMKKELELAKKEKERKSQQTPLLSYSQAPAVVVISTDTDESVQQHPKHSPLPSKSIVIKTPQGVSDVGSASKPNSKPNSSDEKTGKSFTYSNDSSRAEKVDLADPHENLTLEVRMSFQSPRTSKAHSILAASPQDIKNAQLEKHLLAIQELNAEQITEMENDYDMFTPEEDSVSSLRNFNFSRTKKPPQQRLKIGAYNTTSAISPHAYSPSTNNKNINQNSPLQRSARTNGQGATGGFSSNVNKDTE</sequence>
<feature type="binding site" evidence="4">
    <location>
        <position position="951"/>
    </location>
    <ligand>
        <name>AMP</name>
        <dbReference type="ChEBI" id="CHEBI:456215"/>
    </ligand>
</feature>
<keyword evidence="11" id="KW-1185">Reference proteome</keyword>
<feature type="binding site" evidence="5">
    <location>
        <position position="793"/>
    </location>
    <ligand>
        <name>Zn(2+)</name>
        <dbReference type="ChEBI" id="CHEBI:29105"/>
        <label>1</label>
    </ligand>
</feature>
<comment type="cofactor">
    <cofactor evidence="6">
        <name>a divalent metal cation</name>
        <dbReference type="ChEBI" id="CHEBI:60240"/>
    </cofactor>
    <text evidence="6">Binds 2 divalent metal cations per subunit. Site 1 may preferentially bind zinc ions, while site 2 has a preference for magnesium and/or manganese ions.</text>
</comment>
<dbReference type="Proteomes" id="UP000023152">
    <property type="component" value="Unassembled WGS sequence"/>
</dbReference>
<gene>
    <name evidence="10" type="ORF">RFI_07025</name>
</gene>
<dbReference type="PRINTS" id="PR00387">
    <property type="entry name" value="PDIESTERASE1"/>
</dbReference>
<feature type="binding site" evidence="4">
    <location>
        <begin position="753"/>
        <end position="757"/>
    </location>
    <ligand>
        <name>AMP</name>
        <dbReference type="ChEBI" id="CHEBI:456215"/>
    </ligand>
</feature>
<feature type="region of interest" description="Disordered" evidence="8">
    <location>
        <begin position="1076"/>
        <end position="1144"/>
    </location>
</feature>
<feature type="coiled-coil region" evidence="7">
    <location>
        <begin position="125"/>
        <end position="152"/>
    </location>
</feature>
<reference evidence="10 11" key="1">
    <citation type="journal article" date="2013" name="Curr. Biol.">
        <title>The Genome of the Foraminiferan Reticulomyxa filosa.</title>
        <authorList>
            <person name="Glockner G."/>
            <person name="Hulsmann N."/>
            <person name="Schleicher M."/>
            <person name="Noegel A.A."/>
            <person name="Eichinger L."/>
            <person name="Gallinger C."/>
            <person name="Pawlowski J."/>
            <person name="Sierra R."/>
            <person name="Euteneuer U."/>
            <person name="Pillet L."/>
            <person name="Moustafa A."/>
            <person name="Platzer M."/>
            <person name="Groth M."/>
            <person name="Szafranski K."/>
            <person name="Schliwa M."/>
        </authorList>
    </citation>
    <scope>NUCLEOTIDE SEQUENCE [LARGE SCALE GENOMIC DNA]</scope>
</reference>
<keyword evidence="1 5" id="KW-0479">Metal-binding</keyword>
<evidence type="ECO:0000313" key="11">
    <source>
        <dbReference type="Proteomes" id="UP000023152"/>
    </source>
</evidence>
<dbReference type="Gene3D" id="1.10.1300.10">
    <property type="entry name" value="3'5'-cyclic nucleotide phosphodiesterase, catalytic domain"/>
    <property type="match status" value="1"/>
</dbReference>
<feature type="binding site" evidence="5">
    <location>
        <position position="951"/>
    </location>
    <ligand>
        <name>Zn(2+)</name>
        <dbReference type="ChEBI" id="CHEBI:29105"/>
        <label>1</label>
    </ligand>
</feature>
<feature type="binding site" evidence="5">
    <location>
        <position position="793"/>
    </location>
    <ligand>
        <name>Zn(2+)</name>
        <dbReference type="ChEBI" id="CHEBI:29105"/>
        <label>2</label>
    </ligand>
</feature>
<dbReference type="CDD" id="cd00077">
    <property type="entry name" value="HDc"/>
    <property type="match status" value="1"/>
</dbReference>
<evidence type="ECO:0000313" key="10">
    <source>
        <dbReference type="EMBL" id="ETO30095.1"/>
    </source>
</evidence>
<evidence type="ECO:0000256" key="3">
    <source>
        <dbReference type="PIRSR" id="PIRSR623088-1"/>
    </source>
</evidence>
<feature type="binding site" evidence="4">
    <location>
        <position position="1002"/>
    </location>
    <ligand>
        <name>AMP</name>
        <dbReference type="ChEBI" id="CHEBI:456215"/>
    </ligand>
</feature>
<feature type="region of interest" description="Disordered" evidence="8">
    <location>
        <begin position="1242"/>
        <end position="1286"/>
    </location>
</feature>
<keyword evidence="7" id="KW-0175">Coiled coil</keyword>
<dbReference type="InterPro" id="IPR002073">
    <property type="entry name" value="PDEase_catalytic_dom"/>
</dbReference>
<feature type="region of interest" description="Disordered" evidence="8">
    <location>
        <begin position="104"/>
        <end position="124"/>
    </location>
</feature>
<dbReference type="InterPro" id="IPR003607">
    <property type="entry name" value="HD/PDEase_dom"/>
</dbReference>
<dbReference type="InterPro" id="IPR023174">
    <property type="entry name" value="PDEase_CS"/>
</dbReference>
<evidence type="ECO:0000256" key="2">
    <source>
        <dbReference type="ARBA" id="ARBA00022801"/>
    </source>
</evidence>
<dbReference type="EMBL" id="ASPP01005677">
    <property type="protein sequence ID" value="ETO30095.1"/>
    <property type="molecule type" value="Genomic_DNA"/>
</dbReference>
<feature type="region of interest" description="Disordered" evidence="8">
    <location>
        <begin position="591"/>
        <end position="622"/>
    </location>
</feature>
<dbReference type="GO" id="GO:0007165">
    <property type="term" value="P:signal transduction"/>
    <property type="evidence" value="ECO:0007669"/>
    <property type="project" value="InterPro"/>
</dbReference>
<dbReference type="GO" id="GO:0004114">
    <property type="term" value="F:3',5'-cyclic-nucleotide phosphodiesterase activity"/>
    <property type="evidence" value="ECO:0007669"/>
    <property type="project" value="InterPro"/>
</dbReference>
<name>X6NUW2_RETFI</name>
<dbReference type="SUPFAM" id="SSF109604">
    <property type="entry name" value="HD-domain/PDEase-like"/>
    <property type="match status" value="1"/>
</dbReference>
<dbReference type="GO" id="GO:0046872">
    <property type="term" value="F:metal ion binding"/>
    <property type="evidence" value="ECO:0007669"/>
    <property type="project" value="UniProtKB-KW"/>
</dbReference>
<dbReference type="OrthoDB" id="189220at2759"/>
<feature type="binding site" evidence="5">
    <location>
        <position position="757"/>
    </location>
    <ligand>
        <name>Zn(2+)</name>
        <dbReference type="ChEBI" id="CHEBI:29105"/>
        <label>1</label>
    </ligand>
</feature>
<dbReference type="PANTHER" id="PTHR11347">
    <property type="entry name" value="CYCLIC NUCLEOTIDE PHOSPHODIESTERASE"/>
    <property type="match status" value="1"/>
</dbReference>
<evidence type="ECO:0000256" key="8">
    <source>
        <dbReference type="SAM" id="MobiDB-lite"/>
    </source>
</evidence>
<evidence type="ECO:0000256" key="4">
    <source>
        <dbReference type="PIRSR" id="PIRSR623088-2"/>
    </source>
</evidence>
<feature type="binding site" evidence="5">
    <location>
        <position position="792"/>
    </location>
    <ligand>
        <name>Zn(2+)</name>
        <dbReference type="ChEBI" id="CHEBI:29105"/>
        <label>1</label>
    </ligand>
</feature>
<evidence type="ECO:0000259" key="9">
    <source>
        <dbReference type="PROSITE" id="PS51845"/>
    </source>
</evidence>
<protein>
    <recommendedName>
        <fullName evidence="6">Phosphodiesterase</fullName>
        <ecNumber evidence="6">3.1.4.-</ecNumber>
    </recommendedName>
</protein>
<comment type="caution">
    <text evidence="10">The sequence shown here is derived from an EMBL/GenBank/DDBJ whole genome shotgun (WGS) entry which is preliminary data.</text>
</comment>
<proteinExistence type="inferred from homology"/>
<feature type="binding site" evidence="4">
    <location>
        <position position="793"/>
    </location>
    <ligand>
        <name>AMP</name>
        <dbReference type="ChEBI" id="CHEBI:456215"/>
    </ligand>
</feature>
<accession>X6NUW2</accession>
<evidence type="ECO:0000256" key="7">
    <source>
        <dbReference type="SAM" id="Coils"/>
    </source>
</evidence>
<dbReference type="Pfam" id="PF00233">
    <property type="entry name" value="PDEase_I"/>
    <property type="match status" value="1"/>
</dbReference>
<evidence type="ECO:0000256" key="6">
    <source>
        <dbReference type="RuleBase" id="RU363067"/>
    </source>
</evidence>
<organism evidence="10 11">
    <name type="scientific">Reticulomyxa filosa</name>
    <dbReference type="NCBI Taxonomy" id="46433"/>
    <lineage>
        <taxon>Eukaryota</taxon>
        <taxon>Sar</taxon>
        <taxon>Rhizaria</taxon>
        <taxon>Retaria</taxon>
        <taxon>Foraminifera</taxon>
        <taxon>Monothalamids</taxon>
        <taxon>Reticulomyxidae</taxon>
        <taxon>Reticulomyxa</taxon>
    </lineage>
</organism>
<dbReference type="EC" id="3.1.4.-" evidence="6"/>
<evidence type="ECO:0000256" key="5">
    <source>
        <dbReference type="PIRSR" id="PIRSR623088-3"/>
    </source>
</evidence>
<dbReference type="PROSITE" id="PS51845">
    <property type="entry name" value="PDEASE_I_2"/>
    <property type="match status" value="1"/>
</dbReference>
<dbReference type="InterPro" id="IPR036971">
    <property type="entry name" value="PDEase_catalytic_dom_sf"/>
</dbReference>
<comment type="similarity">
    <text evidence="6">Belongs to the cyclic nucleotide phosphodiesterase family.</text>
</comment>
<keyword evidence="2 6" id="KW-0378">Hydrolase</keyword>
<feature type="coiled-coil region" evidence="7">
    <location>
        <begin position="1031"/>
        <end position="1058"/>
    </location>
</feature>
<feature type="active site" description="Proton donor" evidence="3">
    <location>
        <position position="753"/>
    </location>
</feature>
<feature type="domain" description="PDEase" evidence="9">
    <location>
        <begin position="669"/>
        <end position="1058"/>
    </location>
</feature>
<dbReference type="PROSITE" id="PS00126">
    <property type="entry name" value="PDEASE_I_1"/>
    <property type="match status" value="1"/>
</dbReference>
<feature type="compositionally biased region" description="Basic residues" evidence="8">
    <location>
        <begin position="597"/>
        <end position="610"/>
    </location>
</feature>
<feature type="compositionally biased region" description="Basic and acidic residues" evidence="8">
    <location>
        <begin position="1134"/>
        <end position="1144"/>
    </location>
</feature>
<evidence type="ECO:0000256" key="1">
    <source>
        <dbReference type="ARBA" id="ARBA00022723"/>
    </source>
</evidence>